<dbReference type="InterPro" id="IPR013155">
    <property type="entry name" value="M/V/L/I-tRNA-synth_anticd-bd"/>
</dbReference>
<comment type="domain">
    <text evidence="8">IleRS has two distinct active sites: one for aminoacylation and one for editing. The misactivated valine is translocated from the active site to the editing site, which sterically excludes the correctly activated isoleucine. The single editing site contains two valyl binding pockets, one specific for each substrate (Val-AMP or Val-tRNA(Ile)).</text>
</comment>
<sequence>MSKQFEEVKKLNFSKLEVETLKWWKEQNIFEKSLSTRSEGIPFTFYEGPPTANGKPGIHHVMARTVKDMFCRYKTLKGFRVERKAGWDTHGLPVEIEVEKELDLEGRAQVEEYGVAEYNEKCRKSVLKYKDLWDRLTERMAYWVDLDDPYITFDNDYIESVWWAFKTLYEKDLVYQGYKIQWYSPGSGTVLSSHEVSLGYEETQDPSIFVKFQVGMAQDVYFLAWTTTPWTIISNMALAVNPVLDYAKIKLSEGDRTEYYILAKDCIEEVIDHDYEIIEEYKGKELIGWTYDPVFDYALEEFDRSEAWRVVPADYVTTEEGTGVVHTAPAFGADDFETGKKNDIPMFNPIDEDGRFTDQVPQFEGEWFKDADKEISRTIKDKHLMYKHETYVHNYPFDWRKGTPLMSYPVESWFVETTEVKDKMVSSNKTINWKPKSTGEGRFGTWLENNVDWAVSRQRYWGSPIPIWVSDKNPDHVEVIGSIEELKKKAGLSDSKVIDLHRPYIDEITWEGPDGGTMRRIPDLLDVWFDSGSMPFAQWHYPFENKDKFDKNFPADFIAEGVDQTRGWFYTLHALGTMLFDQPAYKNVVANGLVLDEDGNKMSKSKGNAVEPFDVIQRYGADTVRWYMMSNSSPWENLKFSEDGLQETQRKFFNTIVNTYSFFAMYANIDGFTYSGTPIPVGDRLEMDRWVISRLNTTVKLVDEYLDEYEPTKAARTVEDFVEELSNWYVRRNRRRFWKKGKSLDKTAAYQTLYECLVDLAKLISPIAPYLGEWLYQRLNEVTGYDEESVHISFYPTVEETAIDKQLEHRMDLARQISSMVLSLRNKIEINVRQPLERIILPIDDEDERQAVESVKEIILDEVNVKGIEFVDDDSGIVHKSAKPNYPKLGSKLGSKMKPVAAKVDALSDEQITEYEETGSIELDLGDDGIVQLGSDALIINRTGLEGWSVETEKGLSVALDTELSPELVQEGLAREFVNRIQNMRKEADFDVVDRIVIGFEGSDQLEDAVQSMKDYIKSETLAEDIASEELDVSDFVKTWEIGEEESTISIRRNPK</sequence>
<gene>
    <name evidence="8 11" type="primary">ileS</name>
    <name evidence="11" type="ORF">LQ318_11465</name>
</gene>
<keyword evidence="3 8" id="KW-0067">ATP-binding</keyword>
<dbReference type="HAMAP" id="MF_02003">
    <property type="entry name" value="Ile_tRNA_synth_type2"/>
    <property type="match status" value="1"/>
</dbReference>
<evidence type="ECO:0000256" key="8">
    <source>
        <dbReference type="HAMAP-Rule" id="MF_02003"/>
    </source>
</evidence>
<name>A0ABT3Q081_9BACT</name>
<dbReference type="Gene3D" id="1.10.730.10">
    <property type="entry name" value="Isoleucyl-tRNA Synthetase, Domain 1"/>
    <property type="match status" value="1"/>
</dbReference>
<keyword evidence="8" id="KW-0862">Zinc</keyword>
<dbReference type="SUPFAM" id="SSF47323">
    <property type="entry name" value="Anticodon-binding domain of a subclass of class I aminoacyl-tRNA synthetases"/>
    <property type="match status" value="1"/>
</dbReference>
<evidence type="ECO:0000259" key="9">
    <source>
        <dbReference type="Pfam" id="PF00133"/>
    </source>
</evidence>
<dbReference type="PANTHER" id="PTHR42780">
    <property type="entry name" value="SOLEUCYL-TRNA SYNTHETASE"/>
    <property type="match status" value="1"/>
</dbReference>
<dbReference type="CDD" id="cd07961">
    <property type="entry name" value="Anticodon_Ia_Ile_ABEc"/>
    <property type="match status" value="1"/>
</dbReference>
<dbReference type="InterPro" id="IPR023586">
    <property type="entry name" value="Ile-tRNA-ligase_type2"/>
</dbReference>
<proteinExistence type="inferred from homology"/>
<comment type="function">
    <text evidence="6 8">Catalyzes the attachment of isoleucine to tRNA(Ile). As IleRS can inadvertently accommodate and process structurally similar amino acids such as valine, to avoid such errors it has two additional distinct tRNA(Ile)-dependent editing activities. One activity is designated as 'pretransfer' editing and involves the hydrolysis of activated Val-AMP. The other activity is designated 'posttransfer' editing and involves deacylation of mischarged Val-tRNA(Ile).</text>
</comment>
<evidence type="ECO:0000256" key="1">
    <source>
        <dbReference type="ARBA" id="ARBA00022598"/>
    </source>
</evidence>
<keyword evidence="8" id="KW-0479">Metal-binding</keyword>
<protein>
    <recommendedName>
        <fullName evidence="8">Isoleucine--tRNA ligase</fullName>
        <ecNumber evidence="8">6.1.1.5</ecNumber>
    </recommendedName>
    <alternativeName>
        <fullName evidence="8">Isoleucyl-tRNA synthetase</fullName>
        <shortName evidence="8">IleRS</shortName>
    </alternativeName>
</protein>
<keyword evidence="2 8" id="KW-0547">Nucleotide-binding</keyword>
<dbReference type="InterPro" id="IPR009080">
    <property type="entry name" value="tRNAsynth_Ia_anticodon-bd"/>
</dbReference>
<organism evidence="11 12">
    <name type="scientific">Fodinibius salicampi</name>
    <dbReference type="NCBI Taxonomy" id="1920655"/>
    <lineage>
        <taxon>Bacteria</taxon>
        <taxon>Pseudomonadati</taxon>
        <taxon>Balneolota</taxon>
        <taxon>Balneolia</taxon>
        <taxon>Balneolales</taxon>
        <taxon>Balneolaceae</taxon>
        <taxon>Fodinibius</taxon>
    </lineage>
</organism>
<keyword evidence="8" id="KW-0963">Cytoplasm</keyword>
<evidence type="ECO:0000256" key="6">
    <source>
        <dbReference type="ARBA" id="ARBA00025217"/>
    </source>
</evidence>
<dbReference type="EMBL" id="JAJNDC010000003">
    <property type="protein sequence ID" value="MCW9713520.1"/>
    <property type="molecule type" value="Genomic_DNA"/>
</dbReference>
<comment type="caution">
    <text evidence="11">The sequence shown here is derived from an EMBL/GenBank/DDBJ whole genome shotgun (WGS) entry which is preliminary data.</text>
</comment>
<dbReference type="GO" id="GO:0004822">
    <property type="term" value="F:isoleucine-tRNA ligase activity"/>
    <property type="evidence" value="ECO:0007669"/>
    <property type="project" value="UniProtKB-EC"/>
</dbReference>
<comment type="subcellular location">
    <subcellularLocation>
        <location evidence="8">Cytoplasm</location>
    </subcellularLocation>
</comment>
<dbReference type="RefSeq" id="WP_265790272.1">
    <property type="nucleotide sequence ID" value="NZ_BAABRS010000003.1"/>
</dbReference>
<dbReference type="Pfam" id="PF08264">
    <property type="entry name" value="Anticodon_1"/>
    <property type="match status" value="1"/>
</dbReference>
<dbReference type="InterPro" id="IPR033709">
    <property type="entry name" value="Anticodon_Ile_ABEc"/>
</dbReference>
<dbReference type="InterPro" id="IPR002300">
    <property type="entry name" value="aa-tRNA-synth_Ia"/>
</dbReference>
<dbReference type="NCBIfam" id="TIGR00392">
    <property type="entry name" value="ileS"/>
    <property type="match status" value="1"/>
</dbReference>
<dbReference type="PRINTS" id="PR00984">
    <property type="entry name" value="TRNASYNTHILE"/>
</dbReference>
<feature type="binding site" evidence="8">
    <location>
        <position position="604"/>
    </location>
    <ligand>
        <name>ATP</name>
        <dbReference type="ChEBI" id="CHEBI:30616"/>
    </ligand>
</feature>
<dbReference type="CDD" id="cd00818">
    <property type="entry name" value="IleRS_core"/>
    <property type="match status" value="1"/>
</dbReference>
<accession>A0ABT3Q081</accession>
<feature type="short sequence motif" description="'HIGH' region" evidence="8">
    <location>
        <begin position="50"/>
        <end position="60"/>
    </location>
</feature>
<evidence type="ECO:0000256" key="7">
    <source>
        <dbReference type="ARBA" id="ARBA00048359"/>
    </source>
</evidence>
<feature type="domain" description="Aminoacyl-tRNA synthetase class Ia" evidence="9">
    <location>
        <begin position="20"/>
        <end position="640"/>
    </location>
</feature>
<keyword evidence="12" id="KW-1185">Reference proteome</keyword>
<comment type="cofactor">
    <cofactor evidence="8">
        <name>Zn(2+)</name>
        <dbReference type="ChEBI" id="CHEBI:29105"/>
    </cofactor>
</comment>
<comment type="catalytic activity">
    <reaction evidence="7 8">
        <text>tRNA(Ile) + L-isoleucine + ATP = L-isoleucyl-tRNA(Ile) + AMP + diphosphate</text>
        <dbReference type="Rhea" id="RHEA:11060"/>
        <dbReference type="Rhea" id="RHEA-COMP:9666"/>
        <dbReference type="Rhea" id="RHEA-COMP:9695"/>
        <dbReference type="ChEBI" id="CHEBI:30616"/>
        <dbReference type="ChEBI" id="CHEBI:33019"/>
        <dbReference type="ChEBI" id="CHEBI:58045"/>
        <dbReference type="ChEBI" id="CHEBI:78442"/>
        <dbReference type="ChEBI" id="CHEBI:78528"/>
        <dbReference type="ChEBI" id="CHEBI:456215"/>
        <dbReference type="EC" id="6.1.1.5"/>
    </reaction>
</comment>
<keyword evidence="4 8" id="KW-0648">Protein biosynthesis</keyword>
<dbReference type="SUPFAM" id="SSF52374">
    <property type="entry name" value="Nucleotidylyl transferase"/>
    <property type="match status" value="1"/>
</dbReference>
<feature type="domain" description="Methionyl/Valyl/Leucyl/Isoleucyl-tRNA synthetase anticodon-binding" evidence="10">
    <location>
        <begin position="688"/>
        <end position="839"/>
    </location>
</feature>
<evidence type="ECO:0000313" key="12">
    <source>
        <dbReference type="Proteomes" id="UP001207337"/>
    </source>
</evidence>
<evidence type="ECO:0000313" key="11">
    <source>
        <dbReference type="EMBL" id="MCW9713520.1"/>
    </source>
</evidence>
<dbReference type="Proteomes" id="UP001207337">
    <property type="component" value="Unassembled WGS sequence"/>
</dbReference>
<feature type="short sequence motif" description="'KMSKS' region" evidence="8">
    <location>
        <begin position="601"/>
        <end position="605"/>
    </location>
</feature>
<dbReference type="Pfam" id="PF19302">
    <property type="entry name" value="DUF5915"/>
    <property type="match status" value="1"/>
</dbReference>
<comment type="subunit">
    <text evidence="8">Monomer.</text>
</comment>
<evidence type="ECO:0000259" key="10">
    <source>
        <dbReference type="Pfam" id="PF08264"/>
    </source>
</evidence>
<dbReference type="InterPro" id="IPR002301">
    <property type="entry name" value="Ile-tRNA-ligase"/>
</dbReference>
<keyword evidence="5 8" id="KW-0030">Aminoacyl-tRNA synthetase</keyword>
<evidence type="ECO:0000256" key="3">
    <source>
        <dbReference type="ARBA" id="ARBA00022840"/>
    </source>
</evidence>
<dbReference type="PANTHER" id="PTHR42780:SF1">
    <property type="entry name" value="ISOLEUCINE--TRNA LIGASE, CYTOPLASMIC"/>
    <property type="match status" value="1"/>
</dbReference>
<dbReference type="EC" id="6.1.1.5" evidence="8"/>
<dbReference type="SUPFAM" id="SSF50677">
    <property type="entry name" value="ValRS/IleRS/LeuRS editing domain"/>
    <property type="match status" value="1"/>
</dbReference>
<evidence type="ECO:0000256" key="5">
    <source>
        <dbReference type="ARBA" id="ARBA00023146"/>
    </source>
</evidence>
<dbReference type="InterPro" id="IPR009008">
    <property type="entry name" value="Val/Leu/Ile-tRNA-synth_edit"/>
</dbReference>
<comment type="similarity">
    <text evidence="8">Belongs to the class-I aminoacyl-tRNA synthetase family. IleS type 2 subfamily.</text>
</comment>
<evidence type="ECO:0000256" key="4">
    <source>
        <dbReference type="ARBA" id="ARBA00022917"/>
    </source>
</evidence>
<evidence type="ECO:0000256" key="2">
    <source>
        <dbReference type="ARBA" id="ARBA00022741"/>
    </source>
</evidence>
<keyword evidence="1 8" id="KW-0436">Ligase</keyword>
<dbReference type="InterPro" id="IPR014729">
    <property type="entry name" value="Rossmann-like_a/b/a_fold"/>
</dbReference>
<dbReference type="Pfam" id="PF00133">
    <property type="entry name" value="tRNA-synt_1"/>
    <property type="match status" value="1"/>
</dbReference>
<reference evidence="11 12" key="1">
    <citation type="submission" date="2021-11" db="EMBL/GenBank/DDBJ databases">
        <title>Aliifidinibius sp. nov., a new bacterium isolated from saline soil.</title>
        <authorList>
            <person name="Galisteo C."/>
            <person name="De La Haba R."/>
            <person name="Sanchez-Porro C."/>
            <person name="Ventosa A."/>
        </authorList>
    </citation>
    <scope>NUCLEOTIDE SEQUENCE [LARGE SCALE GENOMIC DNA]</scope>
    <source>
        <strain evidence="11 12">KACC 190600</strain>
    </source>
</reference>
<dbReference type="Gene3D" id="3.40.50.620">
    <property type="entry name" value="HUPs"/>
    <property type="match status" value="2"/>
</dbReference>